<evidence type="ECO:0000256" key="7">
    <source>
        <dbReference type="ARBA" id="ARBA00022989"/>
    </source>
</evidence>
<keyword evidence="10 11" id="KW-0407">Ion channel</keyword>
<evidence type="ECO:0000259" key="12">
    <source>
        <dbReference type="Pfam" id="PF02931"/>
    </source>
</evidence>
<feature type="non-terminal residue" evidence="14">
    <location>
        <position position="334"/>
    </location>
</feature>
<dbReference type="PRINTS" id="PR00252">
    <property type="entry name" value="NRIONCHANNEL"/>
</dbReference>
<evidence type="ECO:0000313" key="15">
    <source>
        <dbReference type="Proteomes" id="UP001626550"/>
    </source>
</evidence>
<accession>A0ABD2QNF6</accession>
<keyword evidence="4" id="KW-1003">Cell membrane</keyword>
<comment type="caution">
    <text evidence="14">The sequence shown here is derived from an EMBL/GenBank/DDBJ whole genome shotgun (WGS) entry which is preliminary data.</text>
</comment>
<comment type="similarity">
    <text evidence="11">Belongs to the ligand-gated ion channel (TC 1.A.9) family.</text>
</comment>
<keyword evidence="3 11" id="KW-0813">Transport</keyword>
<dbReference type="AlphaFoldDB" id="A0ABD2QNF6"/>
<dbReference type="GO" id="GO:0005886">
    <property type="term" value="C:plasma membrane"/>
    <property type="evidence" value="ECO:0007669"/>
    <property type="project" value="UniProtKB-SubCell"/>
</dbReference>
<dbReference type="InterPro" id="IPR006028">
    <property type="entry name" value="GABAA/Glycine_rcpt"/>
</dbReference>
<dbReference type="SUPFAM" id="SSF90112">
    <property type="entry name" value="Neurotransmitter-gated ion-channel transmembrane pore"/>
    <property type="match status" value="1"/>
</dbReference>
<evidence type="ECO:0000256" key="9">
    <source>
        <dbReference type="ARBA" id="ARBA00023136"/>
    </source>
</evidence>
<keyword evidence="6" id="KW-0732">Signal</keyword>
<dbReference type="SUPFAM" id="SSF63712">
    <property type="entry name" value="Nicotinic receptor ligand binding domain-like"/>
    <property type="match status" value="1"/>
</dbReference>
<keyword evidence="5 11" id="KW-0812">Transmembrane</keyword>
<dbReference type="PRINTS" id="PR00253">
    <property type="entry name" value="GABAARECEPTR"/>
</dbReference>
<evidence type="ECO:0000259" key="13">
    <source>
        <dbReference type="Pfam" id="PF02932"/>
    </source>
</evidence>
<dbReference type="PANTHER" id="PTHR18945">
    <property type="entry name" value="NEUROTRANSMITTER GATED ION CHANNEL"/>
    <property type="match status" value="1"/>
</dbReference>
<proteinExistence type="inferred from homology"/>
<reference evidence="14 15" key="1">
    <citation type="submission" date="2024-11" db="EMBL/GenBank/DDBJ databases">
        <title>Adaptive evolution of stress response genes in parasites aligns with host niche diversity.</title>
        <authorList>
            <person name="Hahn C."/>
            <person name="Resl P."/>
        </authorList>
    </citation>
    <scope>NUCLEOTIDE SEQUENCE [LARGE SCALE GENOMIC DNA]</scope>
    <source>
        <strain evidence="14">EGGRZ-B1_66</strain>
        <tissue evidence="14">Body</tissue>
    </source>
</reference>
<dbReference type="InterPro" id="IPR036719">
    <property type="entry name" value="Neuro-gated_channel_TM_sf"/>
</dbReference>
<dbReference type="PROSITE" id="PS00236">
    <property type="entry name" value="NEUROTR_ION_CHANNEL"/>
    <property type="match status" value="1"/>
</dbReference>
<keyword evidence="7 11" id="KW-1133">Transmembrane helix</keyword>
<dbReference type="Proteomes" id="UP001626550">
    <property type="component" value="Unassembled WGS sequence"/>
</dbReference>
<dbReference type="EMBL" id="JBJKFK010000013">
    <property type="protein sequence ID" value="KAL3321048.1"/>
    <property type="molecule type" value="Genomic_DNA"/>
</dbReference>
<gene>
    <name evidence="14" type="primary">LCCH3</name>
    <name evidence="14" type="ORF">Ciccas_000250</name>
</gene>
<evidence type="ECO:0000256" key="8">
    <source>
        <dbReference type="ARBA" id="ARBA00023065"/>
    </source>
</evidence>
<keyword evidence="9 11" id="KW-0472">Membrane</keyword>
<evidence type="ECO:0000313" key="14">
    <source>
        <dbReference type="EMBL" id="KAL3321048.1"/>
    </source>
</evidence>
<dbReference type="InterPro" id="IPR006202">
    <property type="entry name" value="Neur_chan_lig-bd"/>
</dbReference>
<dbReference type="Pfam" id="PF02931">
    <property type="entry name" value="Neur_chan_LBD"/>
    <property type="match status" value="1"/>
</dbReference>
<evidence type="ECO:0000256" key="3">
    <source>
        <dbReference type="ARBA" id="ARBA00022448"/>
    </source>
</evidence>
<feature type="transmembrane region" description="Helical" evidence="11">
    <location>
        <begin position="229"/>
        <end position="252"/>
    </location>
</feature>
<keyword evidence="8 11" id="KW-0406">Ion transport</keyword>
<name>A0ABD2QNF6_9PLAT</name>
<comment type="subcellular location">
    <subcellularLocation>
        <location evidence="2">Cell membrane</location>
    </subcellularLocation>
    <subcellularLocation>
        <location evidence="1">Membrane</location>
        <topology evidence="1">Multi-pass membrane protein</topology>
    </subcellularLocation>
</comment>
<feature type="domain" description="Neurotransmitter-gated ion-channel transmembrane" evidence="13">
    <location>
        <begin position="200"/>
        <end position="263"/>
    </location>
</feature>
<sequence>MAPNVPTEDNGVGTKTSAIKVCYFFPEAPIDVEVELVVDSFDKISEVDMDYTITIVLIHYWIDERLAFAPNDPQKQMTLAADFSEKIWVPDTFFANDKESFLHDITEPNKMVRLYGNGQIFYGMRFTTTLSCNMDLHYYPLDEQNCTVELESYGYTTDDVVMKWKKGRKSVYKVEKMKLPQFTLMDYHVHIYNNGALETGITTVLTMTTISTSVRSNLPRISYVKAIDIYIVTCFAFVFTALLEYAAVNYSYWGELAKQKTKNVGKRASISSQGARLSNSITKYKPASHFELENTSANRLRENGVVNTRFCFNEPVNNYKKTAHFTPLDRGIFL</sequence>
<protein>
    <submittedName>
        <fullName evidence="14">Neurotransmitter-gated ion-channel transmembrane region</fullName>
    </submittedName>
</protein>
<keyword evidence="15" id="KW-1185">Reference proteome</keyword>
<evidence type="ECO:0000256" key="2">
    <source>
        <dbReference type="ARBA" id="ARBA00004236"/>
    </source>
</evidence>
<dbReference type="GO" id="GO:0034220">
    <property type="term" value="P:monoatomic ion transmembrane transport"/>
    <property type="evidence" value="ECO:0007669"/>
    <property type="project" value="UniProtKB-KW"/>
</dbReference>
<evidence type="ECO:0000256" key="1">
    <source>
        <dbReference type="ARBA" id="ARBA00004141"/>
    </source>
</evidence>
<evidence type="ECO:0000256" key="6">
    <source>
        <dbReference type="ARBA" id="ARBA00022729"/>
    </source>
</evidence>
<dbReference type="InterPro" id="IPR006201">
    <property type="entry name" value="Neur_channel"/>
</dbReference>
<dbReference type="Gene3D" id="2.70.170.10">
    <property type="entry name" value="Neurotransmitter-gated ion-channel ligand-binding domain"/>
    <property type="match status" value="1"/>
</dbReference>
<dbReference type="InterPro" id="IPR018000">
    <property type="entry name" value="Neurotransmitter_ion_chnl_CS"/>
</dbReference>
<dbReference type="FunFam" id="2.70.170.10:FF:000045">
    <property type="entry name" value="Predicted protein"/>
    <property type="match status" value="1"/>
</dbReference>
<evidence type="ECO:0000256" key="10">
    <source>
        <dbReference type="ARBA" id="ARBA00023303"/>
    </source>
</evidence>
<dbReference type="InterPro" id="IPR036734">
    <property type="entry name" value="Neur_chan_lig-bd_sf"/>
</dbReference>
<evidence type="ECO:0000256" key="11">
    <source>
        <dbReference type="RuleBase" id="RU000687"/>
    </source>
</evidence>
<feature type="domain" description="Neurotransmitter-gated ion-channel ligand-binding" evidence="12">
    <location>
        <begin position="27"/>
        <end position="192"/>
    </location>
</feature>
<evidence type="ECO:0000256" key="4">
    <source>
        <dbReference type="ARBA" id="ARBA00022475"/>
    </source>
</evidence>
<organism evidence="14 15">
    <name type="scientific">Cichlidogyrus casuarinus</name>
    <dbReference type="NCBI Taxonomy" id="1844966"/>
    <lineage>
        <taxon>Eukaryota</taxon>
        <taxon>Metazoa</taxon>
        <taxon>Spiralia</taxon>
        <taxon>Lophotrochozoa</taxon>
        <taxon>Platyhelminthes</taxon>
        <taxon>Monogenea</taxon>
        <taxon>Monopisthocotylea</taxon>
        <taxon>Dactylogyridea</taxon>
        <taxon>Ancyrocephalidae</taxon>
        <taxon>Cichlidogyrus</taxon>
    </lineage>
</organism>
<evidence type="ECO:0000256" key="5">
    <source>
        <dbReference type="ARBA" id="ARBA00022692"/>
    </source>
</evidence>
<dbReference type="CDD" id="cd19049">
    <property type="entry name" value="LGIC_TM_anion"/>
    <property type="match status" value="1"/>
</dbReference>
<comment type="caution">
    <text evidence="11">Lacks conserved residue(s) required for the propagation of feature annotation.</text>
</comment>
<dbReference type="InterPro" id="IPR006029">
    <property type="entry name" value="Neurotrans-gated_channel_TM"/>
</dbReference>
<dbReference type="Pfam" id="PF02932">
    <property type="entry name" value="Neur_chan_memb"/>
    <property type="match status" value="1"/>
</dbReference>